<dbReference type="STRING" id="1274631.LMTR13_20835"/>
<accession>A0A1B1UHM2</accession>
<dbReference type="RefSeq" id="WP_065729459.1">
    <property type="nucleotide sequence ID" value="NZ_CP016428.1"/>
</dbReference>
<organism evidence="1 2">
    <name type="scientific">Bradyrhizobium icense</name>
    <dbReference type="NCBI Taxonomy" id="1274631"/>
    <lineage>
        <taxon>Bacteria</taxon>
        <taxon>Pseudomonadati</taxon>
        <taxon>Pseudomonadota</taxon>
        <taxon>Alphaproteobacteria</taxon>
        <taxon>Hyphomicrobiales</taxon>
        <taxon>Nitrobacteraceae</taxon>
        <taxon>Bradyrhizobium</taxon>
    </lineage>
</organism>
<keyword evidence="2" id="KW-1185">Reference proteome</keyword>
<evidence type="ECO:0000313" key="2">
    <source>
        <dbReference type="Proteomes" id="UP000092839"/>
    </source>
</evidence>
<dbReference type="AlphaFoldDB" id="A0A1B1UHM2"/>
<dbReference type="EMBL" id="CP016428">
    <property type="protein sequence ID" value="ANW02249.1"/>
    <property type="molecule type" value="Genomic_DNA"/>
</dbReference>
<dbReference type="Proteomes" id="UP000092839">
    <property type="component" value="Chromosome"/>
</dbReference>
<gene>
    <name evidence="1" type="ORF">LMTR13_20835</name>
</gene>
<name>A0A1B1UHM2_9BRAD</name>
<evidence type="ECO:0000313" key="1">
    <source>
        <dbReference type="EMBL" id="ANW02249.1"/>
    </source>
</evidence>
<proteinExistence type="predicted"/>
<sequence>MTNEFLKRTKTQVRNGYGVETTPQYLAEFFPVYDQGARAQILNEMDSGSDSFEGSTPRETGDNLALRMKLEAVHQALIKAGR</sequence>
<reference evidence="1 2" key="1">
    <citation type="submission" date="2016-07" db="EMBL/GenBank/DDBJ databases">
        <title>Complete genome sequence of Bradyrhizobium icense LMTR 13T, a potential inoculant strain isolated from lima bean (Phaseolus lunatus) in Peru.</title>
        <authorList>
            <person name="Ormeno-Orrillo E."/>
            <person name="Duran D."/>
            <person name="Rogel M.A."/>
            <person name="Rey L."/>
            <person name="Imperial J."/>
            <person name="Ruiz-Argueso T."/>
            <person name="Martinez-Romero E."/>
        </authorList>
    </citation>
    <scope>NUCLEOTIDE SEQUENCE [LARGE SCALE GENOMIC DNA]</scope>
    <source>
        <strain evidence="1 2">LMTR 13</strain>
    </source>
</reference>
<dbReference type="KEGG" id="bic:LMTR13_20835"/>
<protein>
    <submittedName>
        <fullName evidence="1">Uncharacterized protein</fullName>
    </submittedName>
</protein>